<dbReference type="InterPro" id="IPR001387">
    <property type="entry name" value="Cro/C1-type_HTH"/>
</dbReference>
<dbReference type="AlphaFoldDB" id="A0A4R3PXX2"/>
<dbReference type="PROSITE" id="PS50943">
    <property type="entry name" value="HTH_CROC1"/>
    <property type="match status" value="1"/>
</dbReference>
<dbReference type="Pfam" id="PF01381">
    <property type="entry name" value="HTH_3"/>
    <property type="match status" value="1"/>
</dbReference>
<dbReference type="Gene3D" id="1.10.260.40">
    <property type="entry name" value="lambda repressor-like DNA-binding domains"/>
    <property type="match status" value="1"/>
</dbReference>
<evidence type="ECO:0000259" key="1">
    <source>
        <dbReference type="PROSITE" id="PS50943"/>
    </source>
</evidence>
<dbReference type="EMBL" id="SMBH01000013">
    <property type="protein sequence ID" value="TCU13089.1"/>
    <property type="molecule type" value="Genomic_DNA"/>
</dbReference>
<sequence>MRGVQVKMARAALGWGVRDLAAKSGVTANTVNRIENGADAKQSTMDALQRALEVAGVAFLDGDYSGSGGPGVRLVTPTGKSIDSDDTQTVQYREYLVNDAPPGAGG</sequence>
<feature type="domain" description="HTH cro/C1-type" evidence="1">
    <location>
        <begin position="6"/>
        <end position="59"/>
    </location>
</feature>
<dbReference type="RefSeq" id="WP_132566180.1">
    <property type="nucleotide sequence ID" value="NZ_SMBH01000013.1"/>
</dbReference>
<accession>A0A4R3PXX2</accession>
<dbReference type="GO" id="GO:0003677">
    <property type="term" value="F:DNA binding"/>
    <property type="evidence" value="ECO:0007669"/>
    <property type="project" value="InterPro"/>
</dbReference>
<gene>
    <name evidence="2" type="ORF">EV132_11373</name>
</gene>
<dbReference type="SUPFAM" id="SSF47413">
    <property type="entry name" value="lambda repressor-like DNA-binding domains"/>
    <property type="match status" value="1"/>
</dbReference>
<protein>
    <submittedName>
        <fullName evidence="2">Helix-turn-helix protein</fullName>
    </submittedName>
</protein>
<dbReference type="Proteomes" id="UP000294576">
    <property type="component" value="Unassembled WGS sequence"/>
</dbReference>
<dbReference type="SMART" id="SM00530">
    <property type="entry name" value="HTH_XRE"/>
    <property type="match status" value="1"/>
</dbReference>
<reference evidence="2 3" key="1">
    <citation type="submission" date="2019-03" db="EMBL/GenBank/DDBJ databases">
        <title>Genomic Encyclopedia of Type Strains, Phase IV (KMG-V): Genome sequencing to study the core and pangenomes of soil and plant-associated prokaryotes.</title>
        <authorList>
            <person name="Whitman W."/>
        </authorList>
    </citation>
    <scope>NUCLEOTIDE SEQUENCE [LARGE SCALE GENOMIC DNA]</scope>
    <source>
        <strain evidence="2 3">Hc14</strain>
    </source>
</reference>
<dbReference type="CDD" id="cd00093">
    <property type="entry name" value="HTH_XRE"/>
    <property type="match status" value="1"/>
</dbReference>
<comment type="caution">
    <text evidence="2">The sequence shown here is derived from an EMBL/GenBank/DDBJ whole genome shotgun (WGS) entry which is preliminary data.</text>
</comment>
<organism evidence="2 3">
    <name type="scientific">Rhizobium sullae</name>
    <name type="common">Rhizobium hedysari</name>
    <dbReference type="NCBI Taxonomy" id="50338"/>
    <lineage>
        <taxon>Bacteria</taxon>
        <taxon>Pseudomonadati</taxon>
        <taxon>Pseudomonadota</taxon>
        <taxon>Alphaproteobacteria</taxon>
        <taxon>Hyphomicrobiales</taxon>
        <taxon>Rhizobiaceae</taxon>
        <taxon>Rhizobium/Agrobacterium group</taxon>
        <taxon>Rhizobium</taxon>
    </lineage>
</organism>
<dbReference type="InterPro" id="IPR010982">
    <property type="entry name" value="Lambda_DNA-bd_dom_sf"/>
</dbReference>
<evidence type="ECO:0000313" key="3">
    <source>
        <dbReference type="Proteomes" id="UP000294576"/>
    </source>
</evidence>
<proteinExistence type="predicted"/>
<evidence type="ECO:0000313" key="2">
    <source>
        <dbReference type="EMBL" id="TCU13089.1"/>
    </source>
</evidence>
<name>A0A4R3PXX2_RHISU</name>